<dbReference type="InterPro" id="IPR006553">
    <property type="entry name" value="Leu-rich_rpt_Cys-con_subtyp"/>
</dbReference>
<name>A0A6P5ETS0_ANACO</name>
<dbReference type="AlphaFoldDB" id="A0A6P5ETS0"/>
<sequence length="653" mass="71649">MVGESQGGVAMLRRSGGGGGGGGGDPSPPEIEHYLPSTVMATILSKLDVRSLVTAAAACRSLRACASHTLSFLPSVHLLEIAPTLDLLRPLLPPNPYLRSLRLDCSRLDDSSIGYLARPSLHEICLLNCENISGRLLAELGNKCRDIRTLSVNSLAERRGISICFSDLEELLNGCSQLESLSLAVDASSFDDTKFGQAWASASQRLSSLEIGYIPISMLVKLLSITAESQHSLGRTIPPFFPSLQKLCLSVDYITDQLVSSISKALPALTHLDLQDAPIIEPISSSDLTNAGLQQINPRGKLKHISLVRSQEFLFTYFRRVNDLGILLMADTCSKLESISLGGFSRVTDTGLRAIIHSCSSLRKLRVSHGSQLTDLVFHDISATSLSLTHVSLRWCNLLTNHGILGLSCNKDLNVLDLRDCRKVGDVALRALSCLPKLQVLLLDNMDITNIGLSYLGSGKCPLVSLSLRGCRRLTDDGITLLLGGSTRLSLQVLDISKLPNLTDNGILRLARSRIPIVELRIRECAHIGDTSVMALASMQVEGGSHGSSLHLLDLYDCGGITPLSFRWFKKPYFPRLRWLGVTGSLNRDMVDALARSRPFLHMACRGEELGAVYWDSSLGWYRHEIEEDEVDELEQWLLEGEYRSDDDYDMER</sequence>
<dbReference type="InterPro" id="IPR036047">
    <property type="entry name" value="F-box-like_dom_sf"/>
</dbReference>
<proteinExistence type="predicted"/>
<dbReference type="SUPFAM" id="SSF52047">
    <property type="entry name" value="RNI-like"/>
    <property type="match status" value="2"/>
</dbReference>
<evidence type="ECO:0000259" key="2">
    <source>
        <dbReference type="Pfam" id="PF12937"/>
    </source>
</evidence>
<keyword evidence="4" id="KW-1185">Reference proteome</keyword>
<organism evidence="4 5">
    <name type="scientific">Ananas comosus</name>
    <name type="common">Pineapple</name>
    <name type="synonym">Ananas ananas</name>
    <dbReference type="NCBI Taxonomy" id="4615"/>
    <lineage>
        <taxon>Eukaryota</taxon>
        <taxon>Viridiplantae</taxon>
        <taxon>Streptophyta</taxon>
        <taxon>Embryophyta</taxon>
        <taxon>Tracheophyta</taxon>
        <taxon>Spermatophyta</taxon>
        <taxon>Magnoliopsida</taxon>
        <taxon>Liliopsida</taxon>
        <taxon>Poales</taxon>
        <taxon>Bromeliaceae</taxon>
        <taxon>Bromelioideae</taxon>
        <taxon>Ananas</taxon>
    </lineage>
</organism>
<accession>A0A6P5ETS0</accession>
<dbReference type="PANTHER" id="PTHR13318">
    <property type="entry name" value="PARTNER OF PAIRED, ISOFORM B-RELATED"/>
    <property type="match status" value="1"/>
</dbReference>
<evidence type="ECO:0000256" key="1">
    <source>
        <dbReference type="SAM" id="MobiDB-lite"/>
    </source>
</evidence>
<feature type="domain" description="F-box" evidence="2">
    <location>
        <begin position="35"/>
        <end position="69"/>
    </location>
</feature>
<dbReference type="InterPro" id="IPR032675">
    <property type="entry name" value="LRR_dom_sf"/>
</dbReference>
<dbReference type="Gene3D" id="3.80.10.10">
    <property type="entry name" value="Ribonuclease Inhibitor"/>
    <property type="match status" value="2"/>
</dbReference>
<dbReference type="GO" id="GO:0019005">
    <property type="term" value="C:SCF ubiquitin ligase complex"/>
    <property type="evidence" value="ECO:0007669"/>
    <property type="project" value="TreeGrafter"/>
</dbReference>
<evidence type="ECO:0000313" key="4">
    <source>
        <dbReference type="Proteomes" id="UP000515123"/>
    </source>
</evidence>
<dbReference type="InterPro" id="IPR057207">
    <property type="entry name" value="FBXL15_LRR"/>
</dbReference>
<dbReference type="FunFam" id="3.80.10.10:FF:000494">
    <property type="entry name" value="F-box/LRR-repeat protein 10 isoform A"/>
    <property type="match status" value="1"/>
</dbReference>
<gene>
    <name evidence="5" type="primary">LOC109707678</name>
</gene>
<dbReference type="InterPro" id="IPR001810">
    <property type="entry name" value="F-box_dom"/>
</dbReference>
<dbReference type="Pfam" id="PF12937">
    <property type="entry name" value="F-box-like"/>
    <property type="match status" value="1"/>
</dbReference>
<evidence type="ECO:0000313" key="5">
    <source>
        <dbReference type="RefSeq" id="XP_020084728.1"/>
    </source>
</evidence>
<dbReference type="RefSeq" id="XP_020084728.1">
    <property type="nucleotide sequence ID" value="XM_020229139.1"/>
</dbReference>
<dbReference type="OrthoDB" id="2585512at2759"/>
<feature type="region of interest" description="Disordered" evidence="1">
    <location>
        <begin position="1"/>
        <end position="31"/>
    </location>
</feature>
<dbReference type="Proteomes" id="UP000515123">
    <property type="component" value="Linkage group 3"/>
</dbReference>
<dbReference type="SUPFAM" id="SSF81383">
    <property type="entry name" value="F-box domain"/>
    <property type="match status" value="1"/>
</dbReference>
<reference evidence="4" key="1">
    <citation type="journal article" date="2015" name="Nat. Genet.">
        <title>The pineapple genome and the evolution of CAM photosynthesis.</title>
        <authorList>
            <person name="Ming R."/>
            <person name="VanBuren R."/>
            <person name="Wai C.M."/>
            <person name="Tang H."/>
            <person name="Schatz M.C."/>
            <person name="Bowers J.E."/>
            <person name="Lyons E."/>
            <person name="Wang M.L."/>
            <person name="Chen J."/>
            <person name="Biggers E."/>
            <person name="Zhang J."/>
            <person name="Huang L."/>
            <person name="Zhang L."/>
            <person name="Miao W."/>
            <person name="Zhang J."/>
            <person name="Ye Z."/>
            <person name="Miao C."/>
            <person name="Lin Z."/>
            <person name="Wang H."/>
            <person name="Zhou H."/>
            <person name="Yim W.C."/>
            <person name="Priest H.D."/>
            <person name="Zheng C."/>
            <person name="Woodhouse M."/>
            <person name="Edger P.P."/>
            <person name="Guyot R."/>
            <person name="Guo H.B."/>
            <person name="Guo H."/>
            <person name="Zheng G."/>
            <person name="Singh R."/>
            <person name="Sharma A."/>
            <person name="Min X."/>
            <person name="Zheng Y."/>
            <person name="Lee H."/>
            <person name="Gurtowski J."/>
            <person name="Sedlazeck F.J."/>
            <person name="Harkess A."/>
            <person name="McKain M.R."/>
            <person name="Liao Z."/>
            <person name="Fang J."/>
            <person name="Liu J."/>
            <person name="Zhang X."/>
            <person name="Zhang Q."/>
            <person name="Hu W."/>
            <person name="Qin Y."/>
            <person name="Wang K."/>
            <person name="Chen L.Y."/>
            <person name="Shirley N."/>
            <person name="Lin Y.R."/>
            <person name="Liu L.Y."/>
            <person name="Hernandez A.G."/>
            <person name="Wright C.L."/>
            <person name="Bulone V."/>
            <person name="Tuskan G.A."/>
            <person name="Heath K."/>
            <person name="Zee F."/>
            <person name="Moore P.H."/>
            <person name="Sunkar R."/>
            <person name="Leebens-Mack J.H."/>
            <person name="Mockler T."/>
            <person name="Bennetzen J.L."/>
            <person name="Freeling M."/>
            <person name="Sankoff D."/>
            <person name="Paterson A.H."/>
            <person name="Zhu X."/>
            <person name="Yang X."/>
            <person name="Smith J.A."/>
            <person name="Cushman J.C."/>
            <person name="Paull R.E."/>
            <person name="Yu Q."/>
        </authorList>
    </citation>
    <scope>NUCLEOTIDE SEQUENCE [LARGE SCALE GENOMIC DNA]</scope>
    <source>
        <strain evidence="4">cv. F153</strain>
    </source>
</reference>
<dbReference type="Pfam" id="PF25372">
    <property type="entry name" value="DUF7885"/>
    <property type="match status" value="1"/>
</dbReference>
<reference evidence="5" key="2">
    <citation type="submission" date="2025-08" db="UniProtKB">
        <authorList>
            <consortium name="RefSeq"/>
        </authorList>
    </citation>
    <scope>IDENTIFICATION</scope>
    <source>
        <tissue evidence="5">Leaf</tissue>
    </source>
</reference>
<dbReference type="SMART" id="SM00367">
    <property type="entry name" value="LRR_CC"/>
    <property type="match status" value="9"/>
</dbReference>
<feature type="domain" description="F-box/LRR-repeat protein 15-like leucin rich repeat" evidence="3">
    <location>
        <begin position="78"/>
        <end position="609"/>
    </location>
</feature>
<evidence type="ECO:0000259" key="3">
    <source>
        <dbReference type="Pfam" id="PF25372"/>
    </source>
</evidence>
<dbReference type="GeneID" id="109707678"/>
<dbReference type="Gramene" id="Aco011984.1.mrna1">
    <property type="protein sequence ID" value="Aco011984.1.mrna1"/>
    <property type="gene ID" value="Aco011984.1.path1"/>
</dbReference>
<protein>
    <submittedName>
        <fullName evidence="5">F-box/LRR-repeat protein 10</fullName>
    </submittedName>
</protein>
<feature type="compositionally biased region" description="Gly residues" evidence="1">
    <location>
        <begin position="15"/>
        <end position="25"/>
    </location>
</feature>
<dbReference type="GO" id="GO:0031146">
    <property type="term" value="P:SCF-dependent proteasomal ubiquitin-dependent protein catabolic process"/>
    <property type="evidence" value="ECO:0007669"/>
    <property type="project" value="TreeGrafter"/>
</dbReference>